<dbReference type="GO" id="GO:0008170">
    <property type="term" value="F:N-methyltransferase activity"/>
    <property type="evidence" value="ECO:0007669"/>
    <property type="project" value="InterPro"/>
</dbReference>
<protein>
    <submittedName>
        <fullName evidence="5">Site-specific DNA-methyltransferase</fullName>
    </submittedName>
</protein>
<dbReference type="Proteomes" id="UP000316562">
    <property type="component" value="Unassembled WGS sequence"/>
</dbReference>
<dbReference type="Gene3D" id="3.40.50.150">
    <property type="entry name" value="Vaccinia Virus protein VP39"/>
    <property type="match status" value="2"/>
</dbReference>
<evidence type="ECO:0000259" key="4">
    <source>
        <dbReference type="Pfam" id="PF01555"/>
    </source>
</evidence>
<dbReference type="PRINTS" id="PR00508">
    <property type="entry name" value="S21N4MTFRASE"/>
</dbReference>
<dbReference type="EMBL" id="SGBC01000001">
    <property type="protein sequence ID" value="RZD16701.1"/>
    <property type="molecule type" value="Genomic_DNA"/>
</dbReference>
<comment type="caution">
    <text evidence="5">The sequence shown here is derived from an EMBL/GenBank/DDBJ whole genome shotgun (WGS) entry which is preliminary data.</text>
</comment>
<dbReference type="AlphaFoldDB" id="A0A519BHF3"/>
<gene>
    <name evidence="5" type="ORF">EVJ46_00215</name>
</gene>
<evidence type="ECO:0000256" key="2">
    <source>
        <dbReference type="ARBA" id="ARBA00022603"/>
    </source>
</evidence>
<dbReference type="GO" id="GO:0003677">
    <property type="term" value="F:DNA binding"/>
    <property type="evidence" value="ECO:0007669"/>
    <property type="project" value="InterPro"/>
</dbReference>
<proteinExistence type="inferred from homology"/>
<evidence type="ECO:0000313" key="6">
    <source>
        <dbReference type="Proteomes" id="UP000316562"/>
    </source>
</evidence>
<name>A0A519BHF3_ACIG2</name>
<organism evidence="5 6">
    <name type="scientific">Acididesulfobacter guangdongensis</name>
    <dbReference type="NCBI Taxonomy" id="2597225"/>
    <lineage>
        <taxon>Bacteria</taxon>
        <taxon>Deltaproteobacteria</taxon>
        <taxon>Candidatus Acidulodesulfobacterales</taxon>
        <taxon>Candidatus Acididesulfobacter</taxon>
    </lineage>
</organism>
<dbReference type="PANTHER" id="PTHR13370:SF3">
    <property type="entry name" value="TRNA (GUANINE(10)-N2)-METHYLTRANSFERASE HOMOLOG"/>
    <property type="match status" value="1"/>
</dbReference>
<keyword evidence="3 5" id="KW-0808">Transferase</keyword>
<dbReference type="SUPFAM" id="SSF53335">
    <property type="entry name" value="S-adenosyl-L-methionine-dependent methyltransferases"/>
    <property type="match status" value="1"/>
</dbReference>
<reference evidence="5 6" key="1">
    <citation type="journal article" date="2019" name="ISME J.">
        <title>Insights into ecological role of a new deltaproteobacterial order Candidatus Acidulodesulfobacterales by metagenomics and metatranscriptomics.</title>
        <authorList>
            <person name="Tan S."/>
            <person name="Liu J."/>
            <person name="Fang Y."/>
            <person name="Hedlund B.P."/>
            <person name="Lian Z.H."/>
            <person name="Huang L.Y."/>
            <person name="Li J.T."/>
            <person name="Huang L.N."/>
            <person name="Li W.J."/>
            <person name="Jiang H.C."/>
            <person name="Dong H.L."/>
            <person name="Shu W.S."/>
        </authorList>
    </citation>
    <scope>NUCLEOTIDE SEQUENCE [LARGE SCALE GENOMIC DNA]</scope>
    <source>
        <strain evidence="5">AP2</strain>
    </source>
</reference>
<dbReference type="InterPro" id="IPR029063">
    <property type="entry name" value="SAM-dependent_MTases_sf"/>
</dbReference>
<dbReference type="GO" id="GO:0032259">
    <property type="term" value="P:methylation"/>
    <property type="evidence" value="ECO:0007669"/>
    <property type="project" value="UniProtKB-KW"/>
</dbReference>
<dbReference type="InterPro" id="IPR002052">
    <property type="entry name" value="DNA_methylase_N6_adenine_CS"/>
</dbReference>
<dbReference type="Pfam" id="PF01555">
    <property type="entry name" value="N6_N4_Mtase"/>
    <property type="match status" value="1"/>
</dbReference>
<dbReference type="GO" id="GO:0009007">
    <property type="term" value="F:site-specific DNA-methyltransferase (adenine-specific) activity"/>
    <property type="evidence" value="ECO:0007669"/>
    <property type="project" value="TreeGrafter"/>
</dbReference>
<accession>A0A519BHF3</accession>
<evidence type="ECO:0000256" key="3">
    <source>
        <dbReference type="ARBA" id="ARBA00022679"/>
    </source>
</evidence>
<feature type="domain" description="DNA methylase N-4/N-6" evidence="4">
    <location>
        <begin position="285"/>
        <end position="497"/>
    </location>
</feature>
<evidence type="ECO:0000313" key="5">
    <source>
        <dbReference type="EMBL" id="RZD16701.1"/>
    </source>
</evidence>
<dbReference type="InterPro" id="IPR001091">
    <property type="entry name" value="RM_Methyltransferase"/>
</dbReference>
<evidence type="ECO:0000256" key="1">
    <source>
        <dbReference type="ARBA" id="ARBA00006594"/>
    </source>
</evidence>
<dbReference type="PANTHER" id="PTHR13370">
    <property type="entry name" value="RNA METHYLASE-RELATED"/>
    <property type="match status" value="1"/>
</dbReference>
<sequence>MIKKINIFNSKNLKLSYQDKYFHSLIIDLPVYSEDMVKSFSNIHFNPDFVQKIQEIFDSSLQLICDKGLLFIYGSPSQLMKCYEYIPDGFKFRYWIAIDSINTIEKKAKNHLKHNHLGILMLSKGGQFLELDTKNTRIDYIACSACKRNIKDWGGKKHLMNIKGTGISDVWKDFYDIQKTVNDPDNNNISLNIIDYQSSNNYFDYGRMPDKVLKRLLALLKEEERNILYLNIDKEYIAPLNLTSKPRPADKIFVDSSRYRNKLLHGDCIAKMEEIAREYPDGIFDLVFADPPYNLDKSYNKYNDELSEQQYIEWCNKWLELCVKLTKPTGNILILNIPKWALEHARLLNSIAYFQNWIVWDALSLPKGKIMPAHYALLAYSKAPNGFTYNKPADIDSLEYCLRANCIKTRKNANIDNKVPVSDIWWDIHRIKHKIDRDDHPCQLPDKLMDRIIQSYSNEGDLVFDPFCGAGTTAISALKNNRKYTTIELDEYYLNITAAKLEQIEKNGKLDRVGKNNKAVSVYTKKELETKVQAYSQALGRRPTLNEFVEKFLIDIEQLKILYPEPHRVLKAGRIALLNDEKQRYLDLNF</sequence>
<dbReference type="InterPro" id="IPR002941">
    <property type="entry name" value="DNA_methylase_N4/N6"/>
</dbReference>
<dbReference type="GO" id="GO:0005737">
    <property type="term" value="C:cytoplasm"/>
    <property type="evidence" value="ECO:0007669"/>
    <property type="project" value="TreeGrafter"/>
</dbReference>
<comment type="similarity">
    <text evidence="1">Belongs to the N(4)/N(6)-methyltransferase family.</text>
</comment>
<dbReference type="PROSITE" id="PS00092">
    <property type="entry name" value="N6_MTASE"/>
    <property type="match status" value="1"/>
</dbReference>
<keyword evidence="2 5" id="KW-0489">Methyltransferase</keyword>